<evidence type="ECO:0000313" key="11">
    <source>
        <dbReference type="Proteomes" id="UP000030745"/>
    </source>
</evidence>
<dbReference type="EC" id="3.2.1.21" evidence="3"/>
<dbReference type="EMBL" id="KK583212">
    <property type="protein sequence ID" value="KDO28169.1"/>
    <property type="molecule type" value="Genomic_DNA"/>
</dbReference>
<evidence type="ECO:0000256" key="4">
    <source>
        <dbReference type="ARBA" id="ARBA00022729"/>
    </source>
</evidence>
<dbReference type="OrthoDB" id="65399at2759"/>
<evidence type="ECO:0000256" key="1">
    <source>
        <dbReference type="ARBA" id="ARBA00000448"/>
    </source>
</evidence>
<dbReference type="InterPro" id="IPR001764">
    <property type="entry name" value="Glyco_hydro_3_N"/>
</dbReference>
<dbReference type="InterPro" id="IPR017853">
    <property type="entry name" value="GH"/>
</dbReference>
<dbReference type="InterPro" id="IPR002772">
    <property type="entry name" value="Glyco_hydro_3_C"/>
</dbReference>
<dbReference type="Pfam" id="PF00652">
    <property type="entry name" value="Ricin_B_lectin"/>
    <property type="match status" value="2"/>
</dbReference>
<dbReference type="PANTHER" id="PTHR30620">
    <property type="entry name" value="PERIPLASMIC BETA-GLUCOSIDASE-RELATED"/>
    <property type="match status" value="1"/>
</dbReference>
<keyword evidence="4 7" id="KW-0732">Signal</keyword>
<dbReference type="STRING" id="695850.A0A067CBQ9"/>
<dbReference type="Proteomes" id="UP000030745">
    <property type="component" value="Unassembled WGS sequence"/>
</dbReference>
<accession>A0A067CBQ9</accession>
<dbReference type="SUPFAM" id="SSF50370">
    <property type="entry name" value="Ricin B-like lectins"/>
    <property type="match status" value="2"/>
</dbReference>
<dbReference type="RefSeq" id="XP_012200996.1">
    <property type="nucleotide sequence ID" value="XM_012345606.1"/>
</dbReference>
<dbReference type="SMART" id="SM00458">
    <property type="entry name" value="RICIN"/>
    <property type="match status" value="1"/>
</dbReference>
<dbReference type="PANTHER" id="PTHR30620:SF16">
    <property type="entry name" value="LYSOSOMAL BETA GLUCOSIDASE"/>
    <property type="match status" value="1"/>
</dbReference>
<evidence type="ECO:0000259" key="9">
    <source>
        <dbReference type="SMART" id="SM01217"/>
    </source>
</evidence>
<reference evidence="10 11" key="1">
    <citation type="journal article" date="2013" name="PLoS Genet.">
        <title>Distinctive expansion of potential virulence genes in the genome of the oomycete fish pathogen Saprolegnia parasitica.</title>
        <authorList>
            <person name="Jiang R.H."/>
            <person name="de Bruijn I."/>
            <person name="Haas B.J."/>
            <person name="Belmonte R."/>
            <person name="Lobach L."/>
            <person name="Christie J."/>
            <person name="van den Ackerveken G."/>
            <person name="Bottin A."/>
            <person name="Bulone V."/>
            <person name="Diaz-Moreno S.M."/>
            <person name="Dumas B."/>
            <person name="Fan L."/>
            <person name="Gaulin E."/>
            <person name="Govers F."/>
            <person name="Grenville-Briggs L.J."/>
            <person name="Horner N.R."/>
            <person name="Levin J.Z."/>
            <person name="Mammella M."/>
            <person name="Meijer H.J."/>
            <person name="Morris P."/>
            <person name="Nusbaum C."/>
            <person name="Oome S."/>
            <person name="Phillips A.J."/>
            <person name="van Rooyen D."/>
            <person name="Rzeszutek E."/>
            <person name="Saraiva M."/>
            <person name="Secombes C.J."/>
            <person name="Seidl M.F."/>
            <person name="Snel B."/>
            <person name="Stassen J.H."/>
            <person name="Sykes S."/>
            <person name="Tripathy S."/>
            <person name="van den Berg H."/>
            <person name="Vega-Arreguin J.C."/>
            <person name="Wawra S."/>
            <person name="Young S.K."/>
            <person name="Zeng Q."/>
            <person name="Dieguez-Uribeondo J."/>
            <person name="Russ C."/>
            <person name="Tyler B.M."/>
            <person name="van West P."/>
        </authorList>
    </citation>
    <scope>NUCLEOTIDE SEQUENCE [LARGE SCALE GENOMIC DNA]</scope>
    <source>
        <strain evidence="10 11">CBS 223.65</strain>
    </source>
</reference>
<dbReference type="VEuPathDB" id="FungiDB:SPRG_06216"/>
<dbReference type="InterPro" id="IPR036962">
    <property type="entry name" value="Glyco_hydro_3_N_sf"/>
</dbReference>
<sequence length="1011" mass="107099">MKLYLPLAVVAAVAVAQDFDAQAEAIVAKMTPAQWIGQMAQANIGVILGSDGQLSVNAVTQCAKAGVGSFLNGAMPAAKWRAMITQIQSIYKANNAPPALYGLDSVHGANYVNDAILSPQQINKGATFNAKIVQDSAFVTARDTSAGGVNWVFAPGLDVTNHKRWSRVYETYGEDPYLASELGVAAVNGIQSVPGVAAAVKHFIGYGATSTGDDRAPAYLDDYQVLNYHAPPFIAAIQNANALSVMASYVSVNGVPMVANSRLTNDLLRSDIGFKGLLLTDWEDIYNLNYVHKLVTNNQDAVAMSMSKSSVDMSMIPNDLSFIGHAQNLLNAGTIAASRYRASAKRIIKMKLQLGLFETPVPGANNVNLVGSNADRQASLELARESIVLPVRSNPNLFVTGPAYDNIGYLCGGWTWEWQGVSGNAKFPGSQSVLAAFQSLVADKGGKVTSLQGVDINGGTTDSLADAKAKAAAAEYTVIVVGEAPYAEMVGNIPDAALPAGQLQYIRDIASTGTKVILVLVEGRPRLLNGVADVVHAVIDAMLPCHMGGQAIAEIILGVTNPSGRLPLTYPKDATKDNMVTPYFHRKNGVCVLTGAACPAEWEFGAGLSYTTFEYSNFALSANQLNTSSESLTASVVVTNTGAVAGKEAVLVFLSQGARASGTPETKMLKKFTKVSLAPGQSTTVTFPIGFNDFAIYNGGIGSGLLKSAEAGAYYVGVKPETVCDANTIGPLCKSFKYGAVAATVPLSLYAKTTGKIVGTTDWDTFMYSPPTGATPANQQLEYLPDTRQLRVKSNGKCLDVYPNSAVAAGYTLHLWTCDAANGNQRWRINAAGHQIAHATHNNVCLDADPTDGQSRLQVWSCAPVGTNPNQFFGLTSVTAEPATLTSLSGLRFGANVGSGSVGFGSGASVWSFNFMTGQIVAQGSNQCLDAYQAQNGGAVHLWTCDASNGNQKWIYEPTTGQLRHGTFKSFCLDMQSDAGATPYVWTCHDPNNYWFKFQTFKYQNTAVALP</sequence>
<dbReference type="PRINTS" id="PR00133">
    <property type="entry name" value="GLHYDRLASE3"/>
</dbReference>
<evidence type="ECO:0000259" key="8">
    <source>
        <dbReference type="SMART" id="SM00458"/>
    </source>
</evidence>
<dbReference type="GO" id="GO:0008422">
    <property type="term" value="F:beta-glucosidase activity"/>
    <property type="evidence" value="ECO:0007669"/>
    <property type="project" value="UniProtKB-EC"/>
</dbReference>
<dbReference type="InterPro" id="IPR000772">
    <property type="entry name" value="Ricin_B_lectin"/>
</dbReference>
<dbReference type="CDD" id="cd00161">
    <property type="entry name" value="beta-trefoil_Ricin-like"/>
    <property type="match status" value="1"/>
</dbReference>
<protein>
    <recommendedName>
        <fullName evidence="3">beta-glucosidase</fullName>
        <ecNumber evidence="3">3.2.1.21</ecNumber>
    </recommendedName>
</protein>
<proteinExistence type="inferred from homology"/>
<dbReference type="GeneID" id="24128575"/>
<evidence type="ECO:0000256" key="6">
    <source>
        <dbReference type="ARBA" id="ARBA00023295"/>
    </source>
</evidence>
<comment type="similarity">
    <text evidence="2">Belongs to the glycosyl hydrolase 3 family.</text>
</comment>
<dbReference type="Pfam" id="PF01915">
    <property type="entry name" value="Glyco_hydro_3_C"/>
    <property type="match status" value="1"/>
</dbReference>
<dbReference type="Gene3D" id="3.20.20.300">
    <property type="entry name" value="Glycoside hydrolase, family 3, N-terminal domain"/>
    <property type="match status" value="1"/>
</dbReference>
<dbReference type="Gene3D" id="2.60.40.10">
    <property type="entry name" value="Immunoglobulins"/>
    <property type="match status" value="1"/>
</dbReference>
<evidence type="ECO:0000256" key="5">
    <source>
        <dbReference type="ARBA" id="ARBA00022801"/>
    </source>
</evidence>
<dbReference type="InterPro" id="IPR051915">
    <property type="entry name" value="Cellulose_Degrad_GH3"/>
</dbReference>
<dbReference type="InterPro" id="IPR026891">
    <property type="entry name" value="Fn3-like"/>
</dbReference>
<feature type="signal peptide" evidence="7">
    <location>
        <begin position="1"/>
        <end position="16"/>
    </location>
</feature>
<gene>
    <name evidence="10" type="ORF">SPRG_06216</name>
</gene>
<dbReference type="KEGG" id="spar:SPRG_06216"/>
<dbReference type="SMART" id="SM01217">
    <property type="entry name" value="Fn3_like"/>
    <property type="match status" value="1"/>
</dbReference>
<dbReference type="InterPro" id="IPR036881">
    <property type="entry name" value="Glyco_hydro_3_C_sf"/>
</dbReference>
<dbReference type="Gene3D" id="2.80.10.50">
    <property type="match status" value="2"/>
</dbReference>
<dbReference type="FunFam" id="3.20.20.300:FF:000007">
    <property type="entry name" value="Lysosomal beta glucosidase"/>
    <property type="match status" value="1"/>
</dbReference>
<feature type="domain" description="Ricin B lectin" evidence="8">
    <location>
        <begin position="787"/>
        <end position="957"/>
    </location>
</feature>
<evidence type="ECO:0000256" key="2">
    <source>
        <dbReference type="ARBA" id="ARBA00005336"/>
    </source>
</evidence>
<dbReference type="PROSITE" id="PS50231">
    <property type="entry name" value="RICIN_B_LECTIN"/>
    <property type="match status" value="1"/>
</dbReference>
<dbReference type="OMA" id="YEECPID"/>
<keyword evidence="5" id="KW-0378">Hydrolase</keyword>
<dbReference type="SUPFAM" id="SSF52279">
    <property type="entry name" value="Beta-D-glucan exohydrolase, C-terminal domain"/>
    <property type="match status" value="1"/>
</dbReference>
<dbReference type="Gene3D" id="3.40.50.1700">
    <property type="entry name" value="Glycoside hydrolase family 3 C-terminal domain"/>
    <property type="match status" value="1"/>
</dbReference>
<keyword evidence="11" id="KW-1185">Reference proteome</keyword>
<name>A0A067CBQ9_SAPPC</name>
<evidence type="ECO:0000313" key="10">
    <source>
        <dbReference type="EMBL" id="KDO28169.1"/>
    </source>
</evidence>
<dbReference type="AlphaFoldDB" id="A0A067CBQ9"/>
<organism evidence="10 11">
    <name type="scientific">Saprolegnia parasitica (strain CBS 223.65)</name>
    <dbReference type="NCBI Taxonomy" id="695850"/>
    <lineage>
        <taxon>Eukaryota</taxon>
        <taxon>Sar</taxon>
        <taxon>Stramenopiles</taxon>
        <taxon>Oomycota</taxon>
        <taxon>Saprolegniomycetes</taxon>
        <taxon>Saprolegniales</taxon>
        <taxon>Saprolegniaceae</taxon>
        <taxon>Saprolegnia</taxon>
    </lineage>
</organism>
<keyword evidence="6" id="KW-0326">Glycosidase</keyword>
<feature type="domain" description="Fibronectin type III-like" evidence="9">
    <location>
        <begin position="648"/>
        <end position="722"/>
    </location>
</feature>
<dbReference type="Pfam" id="PF14310">
    <property type="entry name" value="Fn3-like"/>
    <property type="match status" value="1"/>
</dbReference>
<dbReference type="InterPro" id="IPR035992">
    <property type="entry name" value="Ricin_B-like_lectins"/>
</dbReference>
<evidence type="ECO:0000256" key="3">
    <source>
        <dbReference type="ARBA" id="ARBA00012744"/>
    </source>
</evidence>
<feature type="chain" id="PRO_5001634361" description="beta-glucosidase" evidence="7">
    <location>
        <begin position="17"/>
        <end position="1011"/>
    </location>
</feature>
<dbReference type="InterPro" id="IPR013783">
    <property type="entry name" value="Ig-like_fold"/>
</dbReference>
<comment type="catalytic activity">
    <reaction evidence="1">
        <text>Hydrolysis of terminal, non-reducing beta-D-glucosyl residues with release of beta-D-glucose.</text>
        <dbReference type="EC" id="3.2.1.21"/>
    </reaction>
</comment>
<dbReference type="Pfam" id="PF00933">
    <property type="entry name" value="Glyco_hydro_3"/>
    <property type="match status" value="1"/>
</dbReference>
<dbReference type="GO" id="GO:0009251">
    <property type="term" value="P:glucan catabolic process"/>
    <property type="evidence" value="ECO:0007669"/>
    <property type="project" value="TreeGrafter"/>
</dbReference>
<dbReference type="SUPFAM" id="SSF51445">
    <property type="entry name" value="(Trans)glycosidases"/>
    <property type="match status" value="1"/>
</dbReference>
<evidence type="ECO:0000256" key="7">
    <source>
        <dbReference type="SAM" id="SignalP"/>
    </source>
</evidence>